<name>A0A0B0NLT8_GOSAR</name>
<reference evidence="2" key="1">
    <citation type="submission" date="2014-09" db="EMBL/GenBank/DDBJ databases">
        <authorList>
            <person name="Mudge J."/>
            <person name="Ramaraj T."/>
            <person name="Lindquist I.E."/>
            <person name="Bharti A.K."/>
            <person name="Sundararajan A."/>
            <person name="Cameron C.T."/>
            <person name="Woodward J.E."/>
            <person name="May G.D."/>
            <person name="Brubaker C."/>
            <person name="Broadhvest J."/>
            <person name="Wilkins T.A."/>
        </authorList>
    </citation>
    <scope>NUCLEOTIDE SEQUENCE</scope>
    <source>
        <strain evidence="2">cv. AKA8401</strain>
    </source>
</reference>
<dbReference type="AlphaFoldDB" id="A0A0B0NLT8"/>
<organism evidence="1 2">
    <name type="scientific">Gossypium arboreum</name>
    <name type="common">Tree cotton</name>
    <name type="synonym">Gossypium nanking</name>
    <dbReference type="NCBI Taxonomy" id="29729"/>
    <lineage>
        <taxon>Eukaryota</taxon>
        <taxon>Viridiplantae</taxon>
        <taxon>Streptophyta</taxon>
        <taxon>Embryophyta</taxon>
        <taxon>Tracheophyta</taxon>
        <taxon>Spermatophyta</taxon>
        <taxon>Magnoliopsida</taxon>
        <taxon>eudicotyledons</taxon>
        <taxon>Gunneridae</taxon>
        <taxon>Pentapetalae</taxon>
        <taxon>rosids</taxon>
        <taxon>malvids</taxon>
        <taxon>Malvales</taxon>
        <taxon>Malvaceae</taxon>
        <taxon>Malvoideae</taxon>
        <taxon>Gossypium</taxon>
    </lineage>
</organism>
<evidence type="ECO:0000313" key="1">
    <source>
        <dbReference type="EMBL" id="KHG12754.1"/>
    </source>
</evidence>
<keyword evidence="2" id="KW-1185">Reference proteome</keyword>
<evidence type="ECO:0000313" key="2">
    <source>
        <dbReference type="Proteomes" id="UP000032142"/>
    </source>
</evidence>
<protein>
    <submittedName>
        <fullName evidence="1">Uncharacterized protein</fullName>
    </submittedName>
</protein>
<dbReference type="EMBL" id="KN398274">
    <property type="protein sequence ID" value="KHG12754.1"/>
    <property type="molecule type" value="Genomic_DNA"/>
</dbReference>
<accession>A0A0B0NLT8</accession>
<sequence length="69" mass="7892">MVFCQLQSPQLCLLPSRISRPTQTSCSARTQRIRGSNNMILLQKSISNFWWNSSSSNNVQNLIYNRGES</sequence>
<gene>
    <name evidence="1" type="ORF">F383_16871</name>
</gene>
<dbReference type="Proteomes" id="UP000032142">
    <property type="component" value="Unassembled WGS sequence"/>
</dbReference>
<proteinExistence type="predicted"/>